<keyword evidence="7" id="KW-1015">Disulfide bond</keyword>
<dbReference type="SMART" id="SM00408">
    <property type="entry name" value="IGc2"/>
    <property type="match status" value="5"/>
</dbReference>
<dbReference type="PRINTS" id="PR00014">
    <property type="entry name" value="FNTYPEIII"/>
</dbReference>
<evidence type="ECO:0000256" key="4">
    <source>
        <dbReference type="ARBA" id="ARBA00022737"/>
    </source>
</evidence>
<feature type="compositionally biased region" description="Polar residues" evidence="9">
    <location>
        <begin position="1270"/>
        <end position="1281"/>
    </location>
</feature>
<organism evidence="14 15">
    <name type="scientific">Panagrellus redivivus</name>
    <name type="common">Microworm</name>
    <dbReference type="NCBI Taxonomy" id="6233"/>
    <lineage>
        <taxon>Eukaryota</taxon>
        <taxon>Metazoa</taxon>
        <taxon>Ecdysozoa</taxon>
        <taxon>Nematoda</taxon>
        <taxon>Chromadorea</taxon>
        <taxon>Rhabditida</taxon>
        <taxon>Tylenchina</taxon>
        <taxon>Panagrolaimomorpha</taxon>
        <taxon>Panagrolaimoidea</taxon>
        <taxon>Panagrolaimidae</taxon>
        <taxon>Panagrellus</taxon>
    </lineage>
</organism>
<dbReference type="PROSITE" id="PS50835">
    <property type="entry name" value="IG_LIKE"/>
    <property type="match status" value="5"/>
</dbReference>
<dbReference type="FunFam" id="2.60.40.10:FF:000189">
    <property type="entry name" value="Neogenin isoform 3"/>
    <property type="match status" value="1"/>
</dbReference>
<dbReference type="InterPro" id="IPR003599">
    <property type="entry name" value="Ig_sub"/>
</dbReference>
<dbReference type="FunFam" id="2.60.40.10:FF:000032">
    <property type="entry name" value="palladin isoform X1"/>
    <property type="match status" value="2"/>
</dbReference>
<dbReference type="GO" id="GO:0030424">
    <property type="term" value="C:axon"/>
    <property type="evidence" value="ECO:0007669"/>
    <property type="project" value="TreeGrafter"/>
</dbReference>
<feature type="domain" description="Ig-like" evidence="12">
    <location>
        <begin position="225"/>
        <end position="317"/>
    </location>
</feature>
<evidence type="ECO:0000256" key="6">
    <source>
        <dbReference type="ARBA" id="ARBA00023136"/>
    </source>
</evidence>
<feature type="transmembrane region" description="Helical" evidence="10">
    <location>
        <begin position="880"/>
        <end position="901"/>
    </location>
</feature>
<dbReference type="FunFam" id="2.60.40.10:FF:000008">
    <property type="entry name" value="roundabout homolog 2 isoform X2"/>
    <property type="match status" value="1"/>
</dbReference>
<dbReference type="CDD" id="cd00063">
    <property type="entry name" value="FN3"/>
    <property type="match status" value="3"/>
</dbReference>
<dbReference type="InterPro" id="IPR013783">
    <property type="entry name" value="Ig-like_fold"/>
</dbReference>
<dbReference type="SUPFAM" id="SSF48726">
    <property type="entry name" value="Immunoglobulin"/>
    <property type="match status" value="5"/>
</dbReference>
<feature type="compositionally biased region" description="Basic and acidic residues" evidence="9">
    <location>
        <begin position="1187"/>
        <end position="1199"/>
    </location>
</feature>
<dbReference type="SUPFAM" id="SSF49265">
    <property type="entry name" value="Fibronectin type III"/>
    <property type="match status" value="2"/>
</dbReference>
<feature type="chain" id="PRO_5028844939" evidence="11">
    <location>
        <begin position="23"/>
        <end position="1281"/>
    </location>
</feature>
<proteinExistence type="predicted"/>
<evidence type="ECO:0000256" key="7">
    <source>
        <dbReference type="ARBA" id="ARBA00023157"/>
    </source>
</evidence>
<evidence type="ECO:0000313" key="15">
    <source>
        <dbReference type="WBParaSite" id="Pan_g8691.t1"/>
    </source>
</evidence>
<evidence type="ECO:0000256" key="5">
    <source>
        <dbReference type="ARBA" id="ARBA00022989"/>
    </source>
</evidence>
<dbReference type="Pfam" id="PF07679">
    <property type="entry name" value="I-set"/>
    <property type="match status" value="3"/>
</dbReference>
<dbReference type="InterPro" id="IPR013098">
    <property type="entry name" value="Ig_I-set"/>
</dbReference>
<dbReference type="InterPro" id="IPR003598">
    <property type="entry name" value="Ig_sub2"/>
</dbReference>
<keyword evidence="6 10" id="KW-0472">Membrane</keyword>
<feature type="domain" description="Ig-like" evidence="12">
    <location>
        <begin position="34"/>
        <end position="125"/>
    </location>
</feature>
<feature type="domain" description="Ig-like" evidence="12">
    <location>
        <begin position="322"/>
        <end position="410"/>
    </location>
</feature>
<evidence type="ECO:0000256" key="1">
    <source>
        <dbReference type="ARBA" id="ARBA00004167"/>
    </source>
</evidence>
<evidence type="ECO:0000259" key="12">
    <source>
        <dbReference type="PROSITE" id="PS50835"/>
    </source>
</evidence>
<dbReference type="Proteomes" id="UP000492821">
    <property type="component" value="Unassembled WGS sequence"/>
</dbReference>
<evidence type="ECO:0000256" key="10">
    <source>
        <dbReference type="SAM" id="Phobius"/>
    </source>
</evidence>
<protein>
    <submittedName>
        <fullName evidence="15">Roundabout homolog 2</fullName>
    </submittedName>
</protein>
<feature type="domain" description="Ig-like" evidence="12">
    <location>
        <begin position="131"/>
        <end position="214"/>
    </location>
</feature>
<reference evidence="15" key="2">
    <citation type="submission" date="2020-10" db="UniProtKB">
        <authorList>
            <consortium name="WormBaseParasite"/>
        </authorList>
    </citation>
    <scope>IDENTIFICATION</scope>
</reference>
<evidence type="ECO:0000256" key="11">
    <source>
        <dbReference type="SAM" id="SignalP"/>
    </source>
</evidence>
<feature type="domain" description="Ig-like" evidence="12">
    <location>
        <begin position="422"/>
        <end position="518"/>
    </location>
</feature>
<keyword evidence="3 11" id="KW-0732">Signal</keyword>
<dbReference type="InterPro" id="IPR036116">
    <property type="entry name" value="FN3_sf"/>
</dbReference>
<evidence type="ECO:0000256" key="9">
    <source>
        <dbReference type="SAM" id="MobiDB-lite"/>
    </source>
</evidence>
<dbReference type="PROSITE" id="PS50853">
    <property type="entry name" value="FN3"/>
    <property type="match status" value="3"/>
</dbReference>
<accession>A0A7E4W9V5</accession>
<keyword evidence="2 10" id="KW-0812">Transmembrane</keyword>
<dbReference type="SMART" id="SM00406">
    <property type="entry name" value="IGv"/>
    <property type="match status" value="3"/>
</dbReference>
<keyword evidence="14" id="KW-1185">Reference proteome</keyword>
<name>A0A7E4W9V5_PANRE</name>
<evidence type="ECO:0000259" key="13">
    <source>
        <dbReference type="PROSITE" id="PS50853"/>
    </source>
</evidence>
<feature type="domain" description="Fibronectin type-III" evidence="13">
    <location>
        <begin position="540"/>
        <end position="635"/>
    </location>
</feature>
<dbReference type="SMART" id="SM00409">
    <property type="entry name" value="IG"/>
    <property type="match status" value="5"/>
</dbReference>
<dbReference type="SMART" id="SM00060">
    <property type="entry name" value="FN3"/>
    <property type="match status" value="3"/>
</dbReference>
<keyword evidence="4" id="KW-0677">Repeat</keyword>
<dbReference type="PANTHER" id="PTHR44170">
    <property type="entry name" value="PROTEIN SIDEKICK"/>
    <property type="match status" value="1"/>
</dbReference>
<evidence type="ECO:0000256" key="3">
    <source>
        <dbReference type="ARBA" id="ARBA00022729"/>
    </source>
</evidence>
<feature type="signal peptide" evidence="11">
    <location>
        <begin position="1"/>
        <end position="22"/>
    </location>
</feature>
<dbReference type="InterPro" id="IPR007110">
    <property type="entry name" value="Ig-like_dom"/>
</dbReference>
<dbReference type="GO" id="GO:0098609">
    <property type="term" value="P:cell-cell adhesion"/>
    <property type="evidence" value="ECO:0007669"/>
    <property type="project" value="TreeGrafter"/>
</dbReference>
<dbReference type="Pfam" id="PF13927">
    <property type="entry name" value="Ig_3"/>
    <property type="match status" value="2"/>
</dbReference>
<keyword evidence="5 10" id="KW-1133">Transmembrane helix</keyword>
<dbReference type="GO" id="GO:0007411">
    <property type="term" value="P:axon guidance"/>
    <property type="evidence" value="ECO:0007669"/>
    <property type="project" value="TreeGrafter"/>
</dbReference>
<feature type="domain" description="Fibronectin type-III" evidence="13">
    <location>
        <begin position="655"/>
        <end position="750"/>
    </location>
</feature>
<dbReference type="InterPro" id="IPR003961">
    <property type="entry name" value="FN3_dom"/>
</dbReference>
<keyword evidence="8" id="KW-0393">Immunoglobulin domain</keyword>
<dbReference type="InterPro" id="IPR036179">
    <property type="entry name" value="Ig-like_dom_sf"/>
</dbReference>
<feature type="region of interest" description="Disordered" evidence="9">
    <location>
        <begin position="1256"/>
        <end position="1281"/>
    </location>
</feature>
<dbReference type="InterPro" id="IPR013106">
    <property type="entry name" value="Ig_V-set"/>
</dbReference>
<reference evidence="14" key="1">
    <citation type="journal article" date="2013" name="Genetics">
        <title>The draft genome and transcriptome of Panagrellus redivivus are shaped by the harsh demands of a free-living lifestyle.</title>
        <authorList>
            <person name="Srinivasan J."/>
            <person name="Dillman A.R."/>
            <person name="Macchietto M.G."/>
            <person name="Heikkinen L."/>
            <person name="Lakso M."/>
            <person name="Fracchia K.M."/>
            <person name="Antoshechkin I."/>
            <person name="Mortazavi A."/>
            <person name="Wong G."/>
            <person name="Sternberg P.W."/>
        </authorList>
    </citation>
    <scope>NUCLEOTIDE SEQUENCE [LARGE SCALE GENOMIC DNA]</scope>
    <source>
        <strain evidence="14">MT8872</strain>
    </source>
</reference>
<evidence type="ECO:0000256" key="2">
    <source>
        <dbReference type="ARBA" id="ARBA00022692"/>
    </source>
</evidence>
<dbReference type="GO" id="GO:0005886">
    <property type="term" value="C:plasma membrane"/>
    <property type="evidence" value="ECO:0007669"/>
    <property type="project" value="TreeGrafter"/>
</dbReference>
<dbReference type="PANTHER" id="PTHR44170:SF52">
    <property type="entry name" value="PROTEIN SAX-3"/>
    <property type="match status" value="1"/>
</dbReference>
<dbReference type="Gene3D" id="2.60.40.10">
    <property type="entry name" value="Immunoglobulins"/>
    <property type="match status" value="8"/>
</dbReference>
<comment type="subcellular location">
    <subcellularLocation>
        <location evidence="1">Membrane</location>
        <topology evidence="1">Single-pass membrane protein</topology>
    </subcellularLocation>
</comment>
<sequence length="1281" mass="141925">MHDSPLPAVFLFLLLLVRFCHSSDYSGESDGQHPVIVEHPLDSIVLKDDPVTMKCRAEGPGLTYTWYKNGTKLTYDKNSLVLKDGSLFLVHAAGDSHGKDSEVGNYYCNASNEHGFAISNTATVRIAMLKEEFRATPQSTQAVVGTRVILSCLPPRGLPEPVVSWQKGDNTLRIQEDGRMSIHPAGDLVIENVQRSDSGVYKCVATNMVDTIFSNPANLIVQERPYFTKKPENQTVQEGGSVEFFCEASGEPLPKISWRKRHGQMPIGRAELRPGDDDSRYASQALSIKKVRPSDAGIYVCQSKSPAGNVDVAVRLNVLASPELSKIPTNQTVIAGKTAEFECEAQGDPKPGIVWTKQADPTFTKYAGFSDENDRIYANDEGHLIIRNAHPTDSGTYTCAAMNSVTSVFSKALLLVTEKADPNVFPPPVIEHGPQNQTLLLGDMAMLPCRVIGRITPEIIWLHDSRPIPFSGEGYDERFELLSTGALRINGLTKADNGIYTCRARNNDGEASWSASLAVEDHTNPAAFHRMDDNSKFPSHPSQPIVTNVTTDTVDLEWQPPDKVGSSTIVGYLIQYWSPELGNTWLNVNEVISTTRFKVRHLHPGYTYVFLVRAENKQGIGPPSDTTKPIVMKADYQDEGDSDSDQSWNRASAGSLVKLTSVQALNHSSIELKWELEHFEPLIDGFYIKWRGPPIVGSHKNWINVTSARQTTYIVGDLKPFTYYEFFLVPYHANKPGTLSNSIGATTMEAPPSMPPTNVRVRMTAINTLHVMWKPPPQEAINGVLKGFRVTVSSNIPDHSVRNITTNERATSITLFNLARDATYRIKLAAENNAGVGEYHVSDPIVINNATLQRHLKLTADELERIRNNGSFVERNKIQIIALIIVFLTVVVVTVVFICLLQRCRHRNEKGGTAVSYNQSHQPLSDAYVAYPPQQMYMDAYPSPHNALPNRQNTVFQPTLPHRNNPNYHFSPSESTYSQILDTGSNYYGQQEDGALYSVGYCALNDPASQNRVPPVPSYPPPPLSHVYNSQKVYNDARRHLGASMDHHLDNNVGFHDSHEMVEQRGNGGPFYSARTGASTSGSHKSDSPHTEVSVLNSYNSAGRRARTLNRGSPPRNILDFVPPPPPLEERGYASSYPRGDYGQGKIYMQPADGAPKDTYIPISEDQSHYPQAKIVRNRSRQGYLESGRRSRGTDEDTSQRSSLIAAADEEEEAAQQAEKTRRAYESDDEVNMPQGDINGSFANRHVPYMGRLAKNNSTSHEIGGLPRRPTTQQRATADCV</sequence>
<feature type="region of interest" description="Disordered" evidence="9">
    <location>
        <begin position="1065"/>
        <end position="1237"/>
    </location>
</feature>
<evidence type="ECO:0000256" key="8">
    <source>
        <dbReference type="ARBA" id="ARBA00023319"/>
    </source>
</evidence>
<dbReference type="WBParaSite" id="Pan_g8691.t1">
    <property type="protein sequence ID" value="Pan_g8691.t1"/>
    <property type="gene ID" value="Pan_g8691"/>
</dbReference>
<dbReference type="Pfam" id="PF00041">
    <property type="entry name" value="fn3"/>
    <property type="match status" value="2"/>
</dbReference>
<feature type="domain" description="Fibronectin type-III" evidence="13">
    <location>
        <begin position="755"/>
        <end position="850"/>
    </location>
</feature>
<evidence type="ECO:0000313" key="14">
    <source>
        <dbReference type="Proteomes" id="UP000492821"/>
    </source>
</evidence>